<organism evidence="1 2">
    <name type="scientific">Bradyrhizobium ontarionense</name>
    <dbReference type="NCBI Taxonomy" id="2898149"/>
    <lineage>
        <taxon>Bacteria</taxon>
        <taxon>Pseudomonadati</taxon>
        <taxon>Pseudomonadota</taxon>
        <taxon>Alphaproteobacteria</taxon>
        <taxon>Hyphomicrobiales</taxon>
        <taxon>Nitrobacteraceae</taxon>
        <taxon>Bradyrhizobium</taxon>
    </lineage>
</organism>
<dbReference type="RefSeq" id="WP_231321755.1">
    <property type="nucleotide sequence ID" value="NZ_CP088156.1"/>
</dbReference>
<dbReference type="Proteomes" id="UP001431010">
    <property type="component" value="Chromosome"/>
</dbReference>
<gene>
    <name evidence="1" type="ORF">LQG66_36895</name>
</gene>
<protein>
    <submittedName>
        <fullName evidence="1">Uncharacterized protein</fullName>
    </submittedName>
</protein>
<keyword evidence="2" id="KW-1185">Reference proteome</keyword>
<reference evidence="1" key="1">
    <citation type="journal article" date="2024" name="Antonie Van Leeuwenhoek">
        <title>Bradyrhizobium ontarionense sp. nov., a novel bacterial symbiont isolated from Aeschynomene indica (Indian jointvetch), harbours photosynthesis, nitrogen fixation and nitrous oxide (N2O) reductase genes.</title>
        <authorList>
            <person name="Bromfield E.S.P."/>
            <person name="Cloutier S."/>
        </authorList>
    </citation>
    <scope>NUCLEOTIDE SEQUENCE</scope>
    <source>
        <strain evidence="1">A19</strain>
    </source>
</reference>
<name>A0ABY3RCN0_9BRAD</name>
<evidence type="ECO:0000313" key="1">
    <source>
        <dbReference type="EMBL" id="UFZ04695.1"/>
    </source>
</evidence>
<proteinExistence type="predicted"/>
<accession>A0ABY3RCN0</accession>
<sequence>MSHYVVHFMKDVLGENGRESEICQCTLEVDAESEGQATEIAKKRFCEQQALRDWSLHADRIRVKSADFPS</sequence>
<evidence type="ECO:0000313" key="2">
    <source>
        <dbReference type="Proteomes" id="UP001431010"/>
    </source>
</evidence>
<dbReference type="EMBL" id="CP088156">
    <property type="protein sequence ID" value="UFZ04695.1"/>
    <property type="molecule type" value="Genomic_DNA"/>
</dbReference>